<evidence type="ECO:0000256" key="6">
    <source>
        <dbReference type="ARBA" id="ARBA00009541"/>
    </source>
</evidence>
<evidence type="ECO:0000313" key="17">
    <source>
        <dbReference type="Proteomes" id="UP000189369"/>
    </source>
</evidence>
<dbReference type="InterPro" id="IPR011060">
    <property type="entry name" value="RibuloseP-bd_barrel"/>
</dbReference>
<feature type="binding site" evidence="11 14">
    <location>
        <position position="183"/>
    </location>
    <ligand>
        <name>a divalent metal cation</name>
        <dbReference type="ChEBI" id="CHEBI:60240"/>
    </ligand>
</feature>
<feature type="binding site" evidence="11 15">
    <location>
        <begin position="205"/>
        <end position="206"/>
    </location>
    <ligand>
        <name>substrate</name>
    </ligand>
</feature>
<keyword evidence="9 11" id="KW-0479">Metal-binding</keyword>
<sequence>MSHKQPALIAPSILAADFARLGEEVRDVIAAGADWIHFDVMDNHYVPNLSFGPMVCAALRPHTQAPIDVHLMVEPVDSLIEPFAKAGANFISFHPEASRHIDRTLGLIKEHGCKAGLVFNPGTPLSYLDYVMDKIDLILLMSVNPGFGGQKFIPGTLDKLRHARARIDRWIDQGGHPIHLQVDGGVTAQNIQSIRAAGADAFVAGSAIFGKSDYAVEIQAMRAEIAAADSLSA</sequence>
<dbReference type="PROSITE" id="PS01086">
    <property type="entry name" value="RIBUL_P_3_EPIMER_2"/>
    <property type="match status" value="1"/>
</dbReference>
<keyword evidence="8" id="KW-0113">Calvin cycle</keyword>
<dbReference type="NCBIfam" id="TIGR01163">
    <property type="entry name" value="rpe"/>
    <property type="match status" value="1"/>
</dbReference>
<protein>
    <recommendedName>
        <fullName evidence="7 11">Ribulose-phosphate 3-epimerase</fullName>
        <ecNumber evidence="7 11">5.1.3.1</ecNumber>
    </recommendedName>
</protein>
<evidence type="ECO:0000256" key="8">
    <source>
        <dbReference type="ARBA" id="ARBA00022567"/>
    </source>
</evidence>
<keyword evidence="14" id="KW-0862">Zinc</keyword>
<proteinExistence type="inferred from homology"/>
<dbReference type="PANTHER" id="PTHR11749">
    <property type="entry name" value="RIBULOSE-5-PHOSPHATE-3-EPIMERASE"/>
    <property type="match status" value="1"/>
</dbReference>
<gene>
    <name evidence="11" type="primary">rpe</name>
    <name evidence="16" type="ORF">PAEH1_09515</name>
</gene>
<accession>A0A1U9K127</accession>
<comment type="cofactor">
    <cofactor evidence="5">
        <name>Fe(2+)</name>
        <dbReference type="ChEBI" id="CHEBI:29033"/>
    </cofactor>
</comment>
<dbReference type="GO" id="GO:0004750">
    <property type="term" value="F:D-ribulose-phosphate 3-epimerase activity"/>
    <property type="evidence" value="ECO:0007669"/>
    <property type="project" value="UniProtKB-UniRule"/>
</dbReference>
<dbReference type="GO" id="GO:0005737">
    <property type="term" value="C:cytoplasm"/>
    <property type="evidence" value="ECO:0007669"/>
    <property type="project" value="UniProtKB-ARBA"/>
</dbReference>
<dbReference type="HAMAP" id="MF_02227">
    <property type="entry name" value="RPE"/>
    <property type="match status" value="1"/>
</dbReference>
<reference evidence="16 17" key="1">
    <citation type="submission" date="2017-01" db="EMBL/GenBank/DDBJ databases">
        <title>Complete Genome Sequence of Paenalcaligenes hominis, Isolated from a paraplegic Patient with neurogenic bladder.</title>
        <authorList>
            <person name="Mukhopadhyay R."/>
            <person name="Joaquin J."/>
            <person name="Hogue R."/>
            <person name="Kilaru A."/>
            <person name="Jospin G."/>
            <person name="Mars K."/>
            <person name="Eisen J.A."/>
            <person name="Chaturvedi V."/>
        </authorList>
    </citation>
    <scope>NUCLEOTIDE SEQUENCE [LARGE SCALE GENOMIC DNA]</scope>
    <source>
        <strain evidence="16 17">15S00501</strain>
    </source>
</reference>
<dbReference type="EC" id="5.1.3.1" evidence="7 11"/>
<comment type="cofactor">
    <cofactor evidence="11 14">
        <name>a divalent metal cation</name>
        <dbReference type="ChEBI" id="CHEBI:60240"/>
    </cofactor>
    <text evidence="11 14">Binds 1 divalent metal cation per subunit.</text>
</comment>
<dbReference type="GO" id="GO:0019253">
    <property type="term" value="P:reductive pentose-phosphate cycle"/>
    <property type="evidence" value="ECO:0007669"/>
    <property type="project" value="UniProtKB-KW"/>
</dbReference>
<comment type="cofactor">
    <cofactor evidence="2">
        <name>Mn(2+)</name>
        <dbReference type="ChEBI" id="CHEBI:29035"/>
    </cofactor>
</comment>
<dbReference type="InterPro" id="IPR013785">
    <property type="entry name" value="Aldolase_TIM"/>
</dbReference>
<evidence type="ECO:0000256" key="11">
    <source>
        <dbReference type="HAMAP-Rule" id="MF_02227"/>
    </source>
</evidence>
<feature type="binding site" evidence="11 14">
    <location>
        <position position="70"/>
    </location>
    <ligand>
        <name>a divalent metal cation</name>
        <dbReference type="ChEBI" id="CHEBI:60240"/>
    </ligand>
</feature>
<evidence type="ECO:0000256" key="7">
    <source>
        <dbReference type="ARBA" id="ARBA00013188"/>
    </source>
</evidence>
<evidence type="ECO:0000256" key="2">
    <source>
        <dbReference type="ARBA" id="ARBA00001936"/>
    </source>
</evidence>
<name>A0A1U9K127_9BURK</name>
<dbReference type="GO" id="GO:0019323">
    <property type="term" value="P:pentose catabolic process"/>
    <property type="evidence" value="ECO:0007669"/>
    <property type="project" value="UniProtKB-UniRule"/>
</dbReference>
<dbReference type="GO" id="GO:0006098">
    <property type="term" value="P:pentose-phosphate shunt"/>
    <property type="evidence" value="ECO:0007669"/>
    <property type="project" value="UniProtKB-UniRule"/>
</dbReference>
<feature type="binding site" evidence="11 15">
    <location>
        <position position="70"/>
    </location>
    <ligand>
        <name>substrate</name>
    </ligand>
</feature>
<comment type="function">
    <text evidence="11">Catalyzes the reversible epimerization of D-ribulose 5-phosphate to D-xylulose 5-phosphate.</text>
</comment>
<dbReference type="OrthoDB" id="1645589at2"/>
<evidence type="ECO:0000256" key="9">
    <source>
        <dbReference type="ARBA" id="ARBA00022723"/>
    </source>
</evidence>
<feature type="binding site" evidence="11">
    <location>
        <begin position="183"/>
        <end position="185"/>
    </location>
    <ligand>
        <name>substrate</name>
    </ligand>
</feature>
<evidence type="ECO:0000256" key="10">
    <source>
        <dbReference type="ARBA" id="ARBA00023235"/>
    </source>
</evidence>
<dbReference type="Pfam" id="PF00834">
    <property type="entry name" value="Ribul_P_3_epim"/>
    <property type="match status" value="1"/>
</dbReference>
<comment type="catalytic activity">
    <reaction evidence="1 11 12">
        <text>D-ribulose 5-phosphate = D-xylulose 5-phosphate</text>
        <dbReference type="Rhea" id="RHEA:13677"/>
        <dbReference type="ChEBI" id="CHEBI:57737"/>
        <dbReference type="ChEBI" id="CHEBI:58121"/>
        <dbReference type="EC" id="5.1.3.1"/>
    </reaction>
</comment>
<dbReference type="FunFam" id="3.20.20.70:FF:000004">
    <property type="entry name" value="Ribulose-phosphate 3-epimerase"/>
    <property type="match status" value="1"/>
</dbReference>
<evidence type="ECO:0000256" key="15">
    <source>
        <dbReference type="PIRSR" id="PIRSR001461-3"/>
    </source>
</evidence>
<evidence type="ECO:0000256" key="5">
    <source>
        <dbReference type="ARBA" id="ARBA00001954"/>
    </source>
</evidence>
<dbReference type="CDD" id="cd00429">
    <property type="entry name" value="RPE"/>
    <property type="match status" value="1"/>
</dbReference>
<organism evidence="16 17">
    <name type="scientific">Paenalcaligenes hominis</name>
    <dbReference type="NCBI Taxonomy" id="643674"/>
    <lineage>
        <taxon>Bacteria</taxon>
        <taxon>Pseudomonadati</taxon>
        <taxon>Pseudomonadota</taxon>
        <taxon>Betaproteobacteria</taxon>
        <taxon>Burkholderiales</taxon>
        <taxon>Alcaligenaceae</taxon>
        <taxon>Paenalcaligenes</taxon>
    </lineage>
</organism>
<keyword evidence="14" id="KW-0170">Cobalt</keyword>
<feature type="binding site" evidence="15">
    <location>
        <position position="185"/>
    </location>
    <ligand>
        <name>substrate</name>
    </ligand>
</feature>
<dbReference type="Gene3D" id="3.20.20.70">
    <property type="entry name" value="Aldolase class I"/>
    <property type="match status" value="1"/>
</dbReference>
<keyword evidence="14" id="KW-0464">Manganese</keyword>
<feature type="active site" description="Proton donor" evidence="11 13">
    <location>
        <position position="183"/>
    </location>
</feature>
<keyword evidence="11 12" id="KW-0119">Carbohydrate metabolism</keyword>
<dbReference type="GO" id="GO:0046872">
    <property type="term" value="F:metal ion binding"/>
    <property type="evidence" value="ECO:0007669"/>
    <property type="project" value="UniProtKB-UniRule"/>
</dbReference>
<dbReference type="InterPro" id="IPR026019">
    <property type="entry name" value="Ribul_P_3_epim"/>
</dbReference>
<evidence type="ECO:0000256" key="4">
    <source>
        <dbReference type="ARBA" id="ARBA00001947"/>
    </source>
</evidence>
<comment type="cofactor">
    <cofactor evidence="4">
        <name>Zn(2+)</name>
        <dbReference type="ChEBI" id="CHEBI:29105"/>
    </cofactor>
</comment>
<evidence type="ECO:0000313" key="16">
    <source>
        <dbReference type="EMBL" id="AQS51741.1"/>
    </source>
</evidence>
<dbReference type="SUPFAM" id="SSF51366">
    <property type="entry name" value="Ribulose-phoshate binding barrel"/>
    <property type="match status" value="1"/>
</dbReference>
<evidence type="ECO:0000256" key="14">
    <source>
        <dbReference type="PIRSR" id="PIRSR001461-2"/>
    </source>
</evidence>
<evidence type="ECO:0000256" key="1">
    <source>
        <dbReference type="ARBA" id="ARBA00001782"/>
    </source>
</evidence>
<feature type="binding site" evidence="11 14">
    <location>
        <position position="37"/>
    </location>
    <ligand>
        <name>a divalent metal cation</name>
        <dbReference type="ChEBI" id="CHEBI:60240"/>
    </ligand>
</feature>
<dbReference type="EMBL" id="CP019697">
    <property type="protein sequence ID" value="AQS51741.1"/>
    <property type="molecule type" value="Genomic_DNA"/>
</dbReference>
<dbReference type="NCBIfam" id="NF004076">
    <property type="entry name" value="PRK05581.1-4"/>
    <property type="match status" value="1"/>
</dbReference>
<feature type="binding site" evidence="11 14">
    <location>
        <position position="39"/>
    </location>
    <ligand>
        <name>a divalent metal cation</name>
        <dbReference type="ChEBI" id="CHEBI:60240"/>
    </ligand>
</feature>
<dbReference type="Proteomes" id="UP000189369">
    <property type="component" value="Chromosome"/>
</dbReference>
<dbReference type="KEGG" id="phn:PAEH1_09515"/>
<dbReference type="PIRSF" id="PIRSF001461">
    <property type="entry name" value="RPE"/>
    <property type="match status" value="1"/>
</dbReference>
<dbReference type="AlphaFoldDB" id="A0A1U9K127"/>
<keyword evidence="10 11" id="KW-0413">Isomerase</keyword>
<evidence type="ECO:0000256" key="12">
    <source>
        <dbReference type="PIRNR" id="PIRNR001461"/>
    </source>
</evidence>
<dbReference type="InterPro" id="IPR000056">
    <property type="entry name" value="Ribul_P_3_epim-like"/>
</dbReference>
<dbReference type="STRING" id="643674.PAEH1_09515"/>
<evidence type="ECO:0000256" key="3">
    <source>
        <dbReference type="ARBA" id="ARBA00001941"/>
    </source>
</evidence>
<feature type="active site" description="Proton acceptor" evidence="11 13">
    <location>
        <position position="39"/>
    </location>
</feature>
<comment type="similarity">
    <text evidence="6 11 12">Belongs to the ribulose-phosphate 3-epimerase family.</text>
</comment>
<dbReference type="PROSITE" id="PS01085">
    <property type="entry name" value="RIBUL_P_3_EPIMER_1"/>
    <property type="match status" value="1"/>
</dbReference>
<feature type="binding site" evidence="11 15">
    <location>
        <begin position="146"/>
        <end position="149"/>
    </location>
    <ligand>
        <name>substrate</name>
    </ligand>
</feature>
<feature type="binding site" evidence="11 15">
    <location>
        <position position="12"/>
    </location>
    <ligand>
        <name>substrate</name>
    </ligand>
</feature>
<evidence type="ECO:0000256" key="13">
    <source>
        <dbReference type="PIRSR" id="PIRSR001461-1"/>
    </source>
</evidence>
<comment type="cofactor">
    <cofactor evidence="3">
        <name>Co(2+)</name>
        <dbReference type="ChEBI" id="CHEBI:48828"/>
    </cofactor>
</comment>
<comment type="pathway">
    <text evidence="11">Carbohydrate degradation.</text>
</comment>